<keyword evidence="12" id="KW-1185">Reference proteome</keyword>
<dbReference type="PANTHER" id="PTHR30591">
    <property type="entry name" value="RECBCD ENZYME SUBUNIT RECC"/>
    <property type="match status" value="1"/>
</dbReference>
<organism evidence="11 12">
    <name type="scientific">Paenibacillus borealis</name>
    <dbReference type="NCBI Taxonomy" id="160799"/>
    <lineage>
        <taxon>Bacteria</taxon>
        <taxon>Bacillati</taxon>
        <taxon>Bacillota</taxon>
        <taxon>Bacilli</taxon>
        <taxon>Bacillales</taxon>
        <taxon>Paenibacillaceae</taxon>
        <taxon>Paenibacillus</taxon>
    </lineage>
</organism>
<evidence type="ECO:0000256" key="9">
    <source>
        <dbReference type="ARBA" id="ARBA00023204"/>
    </source>
</evidence>
<keyword evidence="9" id="KW-0234">DNA repair</keyword>
<evidence type="ECO:0000256" key="4">
    <source>
        <dbReference type="ARBA" id="ARBA00022801"/>
    </source>
</evidence>
<dbReference type="GO" id="GO:0005524">
    <property type="term" value="F:ATP binding"/>
    <property type="evidence" value="ECO:0007669"/>
    <property type="project" value="UniProtKB-KW"/>
</dbReference>
<dbReference type="InterPro" id="IPR038726">
    <property type="entry name" value="PDDEXK_AddAB-type"/>
</dbReference>
<keyword evidence="4" id="KW-0378">Hydrolase</keyword>
<dbReference type="SUPFAM" id="SSF52540">
    <property type="entry name" value="P-loop containing nucleoside triphosphate hydrolases"/>
    <property type="match status" value="1"/>
</dbReference>
<feature type="domain" description="PD-(D/E)XK endonuclease-like" evidence="10">
    <location>
        <begin position="666"/>
        <end position="940"/>
    </location>
</feature>
<evidence type="ECO:0000256" key="3">
    <source>
        <dbReference type="ARBA" id="ARBA00022763"/>
    </source>
</evidence>
<dbReference type="GO" id="GO:0004527">
    <property type="term" value="F:exonuclease activity"/>
    <property type="evidence" value="ECO:0007669"/>
    <property type="project" value="UniProtKB-KW"/>
</dbReference>
<dbReference type="HOGENOM" id="CLU_298733_0_0_9"/>
<evidence type="ECO:0000313" key="11">
    <source>
        <dbReference type="EMBL" id="AIQ56186.1"/>
    </source>
</evidence>
<keyword evidence="8" id="KW-0238">DNA-binding</keyword>
<keyword evidence="3" id="KW-0227">DNA damage</keyword>
<reference evidence="11" key="1">
    <citation type="submission" date="2014-08" db="EMBL/GenBank/DDBJ databases">
        <title>Comparative genomics of the Paenibacillus odorifer group.</title>
        <authorList>
            <person name="den Bakker H.C."/>
            <person name="Tsai Y.-C.Y.-C."/>
            <person name="Martin N."/>
            <person name="Korlach J."/>
            <person name="Wiedmann M."/>
        </authorList>
    </citation>
    <scope>NUCLEOTIDE SEQUENCE [LARGE SCALE GENOMIC DNA]</scope>
    <source>
        <strain evidence="11">DSM 13188</strain>
    </source>
</reference>
<evidence type="ECO:0000256" key="6">
    <source>
        <dbReference type="ARBA" id="ARBA00022839"/>
    </source>
</evidence>
<evidence type="ECO:0000256" key="1">
    <source>
        <dbReference type="ARBA" id="ARBA00022722"/>
    </source>
</evidence>
<evidence type="ECO:0000256" key="5">
    <source>
        <dbReference type="ARBA" id="ARBA00022806"/>
    </source>
</evidence>
<sequence>MNHNWFADLYEICNNDPFRRKILLVDHYDQGEQWLNWITKEHGPLLGVETETLRSLVVKRTKPELVKRGLHLLNSKQTFWVVQNLMVDMVEQQDEYITVEMITPGIVQSFHHAIEELRGAGICASELSIAVFEHEKKGLYINKLLSLYEHWLEQNNSTDFAGLLDYIPEADTTANNHLFILRDLGRFSSVEKEMLNRIAGDRLLILPQTGAFPSSLQNGDHVAVQLYHATGTLAEIREALRRICNQVNSFDQAEIVVSNYEAYCSTIYTLSQALDIPCTFSQGLPVTYTKVGKAALVYLEWLECNYDVECLLKALRHDYISILQLGEPVDQADLILALEQSGIGWGRERYSMLEAADNAELKGKHIEATRLLDLAFKGLFQKVPDSRQVTWTPMVILHALIDFLEKHTVPNSDADSYVITELIDQMKLQEVVSPRTLSSETALRYVKEMVEGIRISGSGPSCGKLHISSLQDGGISGRTQTYILGMSNEAWSLQLRQDPVLLDMERRNLEGLLLSTERTEHIIRERETRLGLLSGQVTLGYSSYDPAEQKETIPAFALLQAARIVTDDPQMDLTGLGQVLGRPVGYMSIDPNGEHLLDGTDRWLGRFHTEGKLQNGFSSIRQSFPFAAKLEQAEMRISEGALSEYEGMLSMDTFAVRYLNNPETYISVTQLERYAECPKRFFFSQVLKLRVKETAEFDRSKWLDAASRGSLLHSIFYLYLKEMAAGSIHEDRLKHDEHRLQEITEQVIREYEAKVPPPTPHIYHKECDSLRRDVAIFYQMEQKAQGRPRFFELELTLDGQPMSVRLDNGLVIRMKGFVDRVDEIGPHKYKIYDYKTGSPAKYDENEYFSQGTQLQHALYAVAVEQWLKHTSMDPEARVVESAYYFPTERGKGDEVSRVQNKTAELSELVGHLLASMESGTFTATTESKRCSYCDYGAVCKNESERTKAKWNLEPNSPLLYHIKEVERFG</sequence>
<dbReference type="KEGG" id="pbd:PBOR_03860"/>
<evidence type="ECO:0000256" key="7">
    <source>
        <dbReference type="ARBA" id="ARBA00022840"/>
    </source>
</evidence>
<keyword evidence="6" id="KW-0269">Exonuclease</keyword>
<evidence type="ECO:0000256" key="2">
    <source>
        <dbReference type="ARBA" id="ARBA00022741"/>
    </source>
</evidence>
<evidence type="ECO:0000313" key="12">
    <source>
        <dbReference type="Proteomes" id="UP000029518"/>
    </source>
</evidence>
<dbReference type="GO" id="GO:0004386">
    <property type="term" value="F:helicase activity"/>
    <property type="evidence" value="ECO:0007669"/>
    <property type="project" value="UniProtKB-KW"/>
</dbReference>
<keyword evidence="5" id="KW-0347">Helicase</keyword>
<protein>
    <recommendedName>
        <fullName evidence="10">PD-(D/E)XK endonuclease-like domain-containing protein</fullName>
    </recommendedName>
</protein>
<dbReference type="OrthoDB" id="9758506at2"/>
<accession>A0A089L3W8</accession>
<dbReference type="GO" id="GO:0006310">
    <property type="term" value="P:DNA recombination"/>
    <property type="evidence" value="ECO:0007669"/>
    <property type="project" value="TreeGrafter"/>
</dbReference>
<evidence type="ECO:0000256" key="8">
    <source>
        <dbReference type="ARBA" id="ARBA00023125"/>
    </source>
</evidence>
<dbReference type="InterPro" id="IPR027417">
    <property type="entry name" value="P-loop_NTPase"/>
</dbReference>
<dbReference type="InterPro" id="IPR011604">
    <property type="entry name" value="PDDEXK-like_dom_sf"/>
</dbReference>
<dbReference type="GO" id="GO:0003677">
    <property type="term" value="F:DNA binding"/>
    <property type="evidence" value="ECO:0007669"/>
    <property type="project" value="UniProtKB-KW"/>
</dbReference>
<dbReference type="Pfam" id="PF12705">
    <property type="entry name" value="PDDEXK_1"/>
    <property type="match status" value="1"/>
</dbReference>
<proteinExistence type="predicted"/>
<dbReference type="EMBL" id="CP009285">
    <property type="protein sequence ID" value="AIQ56186.1"/>
    <property type="molecule type" value="Genomic_DNA"/>
</dbReference>
<dbReference type="Gene3D" id="3.90.320.10">
    <property type="match status" value="1"/>
</dbReference>
<keyword evidence="2" id="KW-0547">Nucleotide-binding</keyword>
<name>A0A089L3W8_PAEBO</name>
<dbReference type="SUPFAM" id="SSF52980">
    <property type="entry name" value="Restriction endonuclease-like"/>
    <property type="match status" value="1"/>
</dbReference>
<dbReference type="AlphaFoldDB" id="A0A089L3W8"/>
<dbReference type="InterPro" id="IPR011335">
    <property type="entry name" value="Restrct_endonuc-II-like"/>
</dbReference>
<keyword evidence="7" id="KW-0067">ATP-binding</keyword>
<evidence type="ECO:0000259" key="10">
    <source>
        <dbReference type="Pfam" id="PF12705"/>
    </source>
</evidence>
<dbReference type="Proteomes" id="UP000029518">
    <property type="component" value="Chromosome"/>
</dbReference>
<keyword evidence="1" id="KW-0540">Nuclease</keyword>
<gene>
    <name evidence="11" type="ORF">PBOR_03860</name>
</gene>
<dbReference type="GO" id="GO:0006281">
    <property type="term" value="P:DNA repair"/>
    <property type="evidence" value="ECO:0007669"/>
    <property type="project" value="UniProtKB-KW"/>
</dbReference>
<dbReference type="PANTHER" id="PTHR30591:SF1">
    <property type="entry name" value="RECBCD ENZYME SUBUNIT RECC"/>
    <property type="match status" value="1"/>
</dbReference>
<dbReference type="RefSeq" id="WP_042210527.1">
    <property type="nucleotide sequence ID" value="NZ_CP009285.1"/>
</dbReference>